<dbReference type="AlphaFoldDB" id="A0A0G3HLD0"/>
<evidence type="ECO:0000256" key="1">
    <source>
        <dbReference type="SAM" id="MobiDB-lite"/>
    </source>
</evidence>
<keyword evidence="3" id="KW-1185">Reference proteome</keyword>
<organism evidence="2 3">
    <name type="scientific">Corynebacterium uterequi</name>
    <dbReference type="NCBI Taxonomy" id="1072256"/>
    <lineage>
        <taxon>Bacteria</taxon>
        <taxon>Bacillati</taxon>
        <taxon>Actinomycetota</taxon>
        <taxon>Actinomycetes</taxon>
        <taxon>Mycobacteriales</taxon>
        <taxon>Corynebacteriaceae</taxon>
        <taxon>Corynebacterium</taxon>
    </lineage>
</organism>
<dbReference type="EMBL" id="CP011546">
    <property type="protein sequence ID" value="AKK11932.1"/>
    <property type="molecule type" value="Genomic_DNA"/>
</dbReference>
<reference evidence="2 3" key="1">
    <citation type="journal article" date="2015" name="Genome Announc.">
        <title>Virulence Factor Genes Detected in the Complete Genome Sequence of Corynebacterium uterequi DSM 45634, Isolated from the Uterus of a Maiden Mare.</title>
        <authorList>
            <person name="Ruckert C."/>
            <person name="Kriete M."/>
            <person name="Jaenicke S."/>
            <person name="Winkler A."/>
            <person name="Tauch A."/>
        </authorList>
    </citation>
    <scope>NUCLEOTIDE SEQUENCE [LARGE SCALE GENOMIC DNA]</scope>
    <source>
        <strain evidence="2 3">DSM 45634</strain>
    </source>
</reference>
<evidence type="ECO:0000313" key="2">
    <source>
        <dbReference type="EMBL" id="AKK11932.1"/>
    </source>
</evidence>
<sequence>MVVGPAADHIAGLNATRRRPARPFPNQVMVAARELEPMGLRPRPALPTRRVPKTQTRRAVGRRPRLRAPFGALFLARFRARFRGRTLLTARCRHLRCRANRPLNSLRHSRWRRDAVRAVRRLYLRRHGWRRRLFRPFPGQGRPGRVLTPLPVTGVGVGRRSLRSLSRLNRTTTRSTRYQTRGLVKHWLRRLVGLLDRAALGGTSRRTPTLPRGRPCWLGLPCWLGRLGGASPRIDHQQCRRRTPCQRRNHKE</sequence>
<evidence type="ECO:0000313" key="3">
    <source>
        <dbReference type="Proteomes" id="UP000035548"/>
    </source>
</evidence>
<feature type="region of interest" description="Disordered" evidence="1">
    <location>
        <begin position="40"/>
        <end position="60"/>
    </location>
</feature>
<proteinExistence type="predicted"/>
<reference evidence="3" key="2">
    <citation type="submission" date="2015-05" db="EMBL/GenBank/DDBJ databases">
        <title>Complete genome sequence of Corynebacterium uterequi DSM 45634, isolated from the uterus of a maiden mare.</title>
        <authorList>
            <person name="Ruckert C."/>
            <person name="Albersmeier A."/>
            <person name="Winkler A."/>
            <person name="Tauch A."/>
        </authorList>
    </citation>
    <scope>NUCLEOTIDE SEQUENCE [LARGE SCALE GENOMIC DNA]</scope>
    <source>
        <strain evidence="3">DSM 45634</strain>
    </source>
</reference>
<feature type="compositionally biased region" description="Basic residues" evidence="1">
    <location>
        <begin position="50"/>
        <end position="60"/>
    </location>
</feature>
<dbReference type="KEGG" id="cut:CUTER_09820"/>
<protein>
    <submittedName>
        <fullName evidence="2">Uncharacterized protein</fullName>
    </submittedName>
</protein>
<gene>
    <name evidence="2" type="ORF">CUTER_09820</name>
</gene>
<dbReference type="PATRIC" id="fig|1072256.5.peg.1935"/>
<dbReference type="Proteomes" id="UP000035548">
    <property type="component" value="Chromosome"/>
</dbReference>
<accession>A0A0G3HLD0</accession>
<name>A0A0G3HLD0_9CORY</name>
<dbReference type="STRING" id="1072256.CUTER_09820"/>